<dbReference type="InterPro" id="IPR027417">
    <property type="entry name" value="P-loop_NTPase"/>
</dbReference>
<comment type="caution">
    <text evidence="3">The sequence shown here is derived from an EMBL/GenBank/DDBJ whole genome shotgun (WGS) entry which is preliminary data.</text>
</comment>
<dbReference type="CDD" id="cd03112">
    <property type="entry name" value="CobW-like"/>
    <property type="match status" value="1"/>
</dbReference>
<feature type="domain" description="CobW/HypB/UreG nucleotide-binding" evidence="2">
    <location>
        <begin position="8"/>
        <end position="186"/>
    </location>
</feature>
<evidence type="ECO:0000256" key="1">
    <source>
        <dbReference type="SAM" id="MobiDB-lite"/>
    </source>
</evidence>
<dbReference type="InterPro" id="IPR051316">
    <property type="entry name" value="Zinc-reg_GTPase_activator"/>
</dbReference>
<evidence type="ECO:0000313" key="4">
    <source>
        <dbReference type="Proteomes" id="UP001447188"/>
    </source>
</evidence>
<reference evidence="3 4" key="1">
    <citation type="submission" date="2024-02" db="EMBL/GenBank/DDBJ databases">
        <title>Discinaceae phylogenomics.</title>
        <authorList>
            <person name="Dirks A.C."/>
            <person name="James T.Y."/>
        </authorList>
    </citation>
    <scope>NUCLEOTIDE SEQUENCE [LARGE SCALE GENOMIC DNA]</scope>
    <source>
        <strain evidence="3 4">ACD0624</strain>
    </source>
</reference>
<proteinExistence type="predicted"/>
<dbReference type="Gene3D" id="3.40.50.300">
    <property type="entry name" value="P-loop containing nucleotide triphosphate hydrolases"/>
    <property type="match status" value="1"/>
</dbReference>
<organism evidence="3 4">
    <name type="scientific">Discina gigas</name>
    <dbReference type="NCBI Taxonomy" id="1032678"/>
    <lineage>
        <taxon>Eukaryota</taxon>
        <taxon>Fungi</taxon>
        <taxon>Dikarya</taxon>
        <taxon>Ascomycota</taxon>
        <taxon>Pezizomycotina</taxon>
        <taxon>Pezizomycetes</taxon>
        <taxon>Pezizales</taxon>
        <taxon>Discinaceae</taxon>
        <taxon>Discina</taxon>
    </lineage>
</organism>
<gene>
    <name evidence="3" type="ORF">Q9L58_008488</name>
</gene>
<sequence>MTNPPPVPVTIITGFLGSGKTTLLLSLLPQLPPTYNLCLLKNEFGDVEIDSRLASQAAISGVTELLNGCICCNLVGQLSEALIALKRDYKPHRIVIETSGSAFPATLAMEINRIAKETQGAFVLDGVVVVIDAENWTGYSDTSYTAKLQARFTDLVVLNKWESVSERREDEVMDRVRDVNEDTPVVKSDKGRVSKDVIFGVDSSLARELLLKPCRNGHDHTHDHDHDHSREVDVLSLTLPYQFNGTGKYIDVTKLEKLLATAPKDEVYRIKGTFRSREPPPFETPLTPSPRYILNWAFGRWTYVALRKSTVSTTIEAAELARPPSSSHSNPPTAPPSPTMSDANRRIEVVVQTSINTTVETRGENEEDRWDGEPTGRFIIIAGRGEGERWRKRLEKENWIEYDCDAEGEGVEIVTVL</sequence>
<dbReference type="Pfam" id="PF02492">
    <property type="entry name" value="cobW"/>
    <property type="match status" value="1"/>
</dbReference>
<dbReference type="InterPro" id="IPR003495">
    <property type="entry name" value="CobW/HypB/UreG_nucleotide-bd"/>
</dbReference>
<name>A0ABR3G9M4_9PEZI</name>
<dbReference type="PANTHER" id="PTHR13748">
    <property type="entry name" value="COBW-RELATED"/>
    <property type="match status" value="1"/>
</dbReference>
<dbReference type="SUPFAM" id="SSF52540">
    <property type="entry name" value="P-loop containing nucleoside triphosphate hydrolases"/>
    <property type="match status" value="1"/>
</dbReference>
<dbReference type="EMBL" id="JBBBZM010000159">
    <property type="protein sequence ID" value="KAL0632640.1"/>
    <property type="molecule type" value="Genomic_DNA"/>
</dbReference>
<dbReference type="PANTHER" id="PTHR13748:SF62">
    <property type="entry name" value="COBW DOMAIN-CONTAINING PROTEIN"/>
    <property type="match status" value="1"/>
</dbReference>
<evidence type="ECO:0000259" key="2">
    <source>
        <dbReference type="Pfam" id="PF02492"/>
    </source>
</evidence>
<keyword evidence="4" id="KW-1185">Reference proteome</keyword>
<accession>A0ABR3G9M4</accession>
<dbReference type="Proteomes" id="UP001447188">
    <property type="component" value="Unassembled WGS sequence"/>
</dbReference>
<feature type="region of interest" description="Disordered" evidence="1">
    <location>
        <begin position="318"/>
        <end position="344"/>
    </location>
</feature>
<evidence type="ECO:0000313" key="3">
    <source>
        <dbReference type="EMBL" id="KAL0632640.1"/>
    </source>
</evidence>
<protein>
    <recommendedName>
        <fullName evidence="2">CobW/HypB/UreG nucleotide-binding domain-containing protein</fullName>
    </recommendedName>
</protein>